<proteinExistence type="predicted"/>
<dbReference type="EMBL" id="SBLB01000001">
    <property type="protein sequence ID" value="RYC70675.1"/>
    <property type="molecule type" value="Genomic_DNA"/>
</dbReference>
<gene>
    <name evidence="1" type="ORF">EQG79_00555</name>
</gene>
<accession>A0A4Q2USE7</accession>
<evidence type="ECO:0000313" key="2">
    <source>
        <dbReference type="Proteomes" id="UP000290407"/>
    </source>
</evidence>
<organism evidence="1 2">
    <name type="scientific">Spirosoma sordidisoli</name>
    <dbReference type="NCBI Taxonomy" id="2502893"/>
    <lineage>
        <taxon>Bacteria</taxon>
        <taxon>Pseudomonadati</taxon>
        <taxon>Bacteroidota</taxon>
        <taxon>Cytophagia</taxon>
        <taxon>Cytophagales</taxon>
        <taxon>Cytophagaceae</taxon>
        <taxon>Spirosoma</taxon>
    </lineage>
</organism>
<comment type="caution">
    <text evidence="1">The sequence shown here is derived from an EMBL/GenBank/DDBJ whole genome shotgun (WGS) entry which is preliminary data.</text>
</comment>
<dbReference type="RefSeq" id="WP_129598823.1">
    <property type="nucleotide sequence ID" value="NZ_SBLB01000001.1"/>
</dbReference>
<dbReference type="AlphaFoldDB" id="A0A4Q2USE7"/>
<keyword evidence="2" id="KW-1185">Reference proteome</keyword>
<sequence length="133" mass="14832">MCNDQKYNAAIDSAKPIELPANPTPSIRLALLAGPQLQEMFEAFIQHKYRLYEEAANELAAHDLDAYFDTTQRISLINDTLYEVLFMLNEKVVEFSNGGADACGVSLAKEVQQKRREELAALLTTTQTAIGHE</sequence>
<dbReference type="Proteomes" id="UP000290407">
    <property type="component" value="Unassembled WGS sequence"/>
</dbReference>
<protein>
    <submittedName>
        <fullName evidence="1">Uncharacterized protein</fullName>
    </submittedName>
</protein>
<reference evidence="1 2" key="1">
    <citation type="submission" date="2019-01" db="EMBL/GenBank/DDBJ databases">
        <title>Spirosoma flava sp. nov., a propanil-degrading bacterium isolated from herbicide-contaminated soil.</title>
        <authorList>
            <person name="Zhang L."/>
            <person name="Jiang J.-D."/>
        </authorList>
    </citation>
    <scope>NUCLEOTIDE SEQUENCE [LARGE SCALE GENOMIC DNA]</scope>
    <source>
        <strain evidence="1 2">TY50</strain>
    </source>
</reference>
<evidence type="ECO:0000313" key="1">
    <source>
        <dbReference type="EMBL" id="RYC70675.1"/>
    </source>
</evidence>
<name>A0A4Q2USE7_9BACT</name>